<dbReference type="NCBIfam" id="NF000841">
    <property type="entry name" value="PRK00071.1-4"/>
    <property type="match status" value="1"/>
</dbReference>
<keyword evidence="6 10" id="KW-0547">Nucleotide-binding</keyword>
<dbReference type="InterPro" id="IPR005248">
    <property type="entry name" value="NadD/NMNAT"/>
</dbReference>
<dbReference type="NCBIfam" id="TIGR00482">
    <property type="entry name" value="nicotinate (nicotinamide) nucleotide adenylyltransferase"/>
    <property type="match status" value="1"/>
</dbReference>
<dbReference type="InterPro" id="IPR004821">
    <property type="entry name" value="Cyt_trans-like"/>
</dbReference>
<evidence type="ECO:0000256" key="10">
    <source>
        <dbReference type="HAMAP-Rule" id="MF_00244"/>
    </source>
</evidence>
<keyword evidence="7 10" id="KW-0067">ATP-binding</keyword>
<evidence type="ECO:0000256" key="9">
    <source>
        <dbReference type="ARBA" id="ARBA00048721"/>
    </source>
</evidence>
<keyword evidence="8 10" id="KW-0520">NAD</keyword>
<evidence type="ECO:0000256" key="8">
    <source>
        <dbReference type="ARBA" id="ARBA00023027"/>
    </source>
</evidence>
<reference evidence="12 13" key="1">
    <citation type="submission" date="2017-08" db="EMBL/GenBank/DDBJ databases">
        <title>Virgibacillus indicus sp. nov. and Virgibacillus profoundi sp. nov, two moderately halophilic bacteria isolated from marine sediment by using the Microfluidic Streak Plate.</title>
        <authorList>
            <person name="Xu B."/>
            <person name="Hu B."/>
            <person name="Wang J."/>
            <person name="Zhu Y."/>
            <person name="Huang L."/>
            <person name="Du W."/>
            <person name="Huang Y."/>
        </authorList>
    </citation>
    <scope>NUCLEOTIDE SEQUENCE [LARGE SCALE GENOMIC DNA]</scope>
    <source>
        <strain evidence="12 13">IO3-P3-H5</strain>
    </source>
</reference>
<evidence type="ECO:0000313" key="13">
    <source>
        <dbReference type="Proteomes" id="UP000218887"/>
    </source>
</evidence>
<gene>
    <name evidence="10" type="primary">nadD</name>
    <name evidence="12" type="ORF">CIL05_13510</name>
</gene>
<dbReference type="FunFam" id="3.40.50.620:FF:000079">
    <property type="entry name" value="Probable nicotinate-nucleotide adenylyltransferase"/>
    <property type="match status" value="1"/>
</dbReference>
<evidence type="ECO:0000313" key="12">
    <source>
        <dbReference type="EMBL" id="PAV28993.1"/>
    </source>
</evidence>
<dbReference type="EMBL" id="NPOA01000009">
    <property type="protein sequence ID" value="PAV28993.1"/>
    <property type="molecule type" value="Genomic_DNA"/>
</dbReference>
<evidence type="ECO:0000256" key="3">
    <source>
        <dbReference type="ARBA" id="ARBA00022642"/>
    </source>
</evidence>
<dbReference type="PANTHER" id="PTHR39321">
    <property type="entry name" value="NICOTINATE-NUCLEOTIDE ADENYLYLTRANSFERASE-RELATED"/>
    <property type="match status" value="1"/>
</dbReference>
<evidence type="ECO:0000256" key="7">
    <source>
        <dbReference type="ARBA" id="ARBA00022840"/>
    </source>
</evidence>
<evidence type="ECO:0000259" key="11">
    <source>
        <dbReference type="Pfam" id="PF01467"/>
    </source>
</evidence>
<comment type="caution">
    <text evidence="12">The sequence shown here is derived from an EMBL/GenBank/DDBJ whole genome shotgun (WGS) entry which is preliminary data.</text>
</comment>
<sequence>MKRVGILGGTFDPPHLGHLIIAEEVRLALNLEEVWFIPSFTPPHKDEARTSAAHRMNMLQMAIKNNSSFQMNTIEIERLGKSYTFDTMKALRNEFPENDFHFIIGADMVEYLPHWNKIDELIKLVQFVGVGRPGYQLNTPYPITKVEIPMIEISSTSIRNRLANKETVNYLIPEDVYAYIKEKQLYENK</sequence>
<dbReference type="InterPro" id="IPR014729">
    <property type="entry name" value="Rossmann-like_a/b/a_fold"/>
</dbReference>
<keyword evidence="4 10" id="KW-0808">Transferase</keyword>
<proteinExistence type="inferred from homology"/>
<dbReference type="GO" id="GO:0009435">
    <property type="term" value="P:NAD+ biosynthetic process"/>
    <property type="evidence" value="ECO:0007669"/>
    <property type="project" value="UniProtKB-UniRule"/>
</dbReference>
<dbReference type="RefSeq" id="WP_095656084.1">
    <property type="nucleotide sequence ID" value="NZ_NPOA01000009.1"/>
</dbReference>
<dbReference type="OrthoDB" id="5295945at2"/>
<keyword evidence="3 10" id="KW-0662">Pyridine nucleotide biosynthesis</keyword>
<dbReference type="EC" id="2.7.7.18" evidence="10"/>
<organism evidence="12 13">
    <name type="scientific">Virgibacillus profundi</name>
    <dbReference type="NCBI Taxonomy" id="2024555"/>
    <lineage>
        <taxon>Bacteria</taxon>
        <taxon>Bacillati</taxon>
        <taxon>Bacillota</taxon>
        <taxon>Bacilli</taxon>
        <taxon>Bacillales</taxon>
        <taxon>Bacillaceae</taxon>
        <taxon>Virgibacillus</taxon>
    </lineage>
</organism>
<dbReference type="GO" id="GO:0004515">
    <property type="term" value="F:nicotinate-nucleotide adenylyltransferase activity"/>
    <property type="evidence" value="ECO:0007669"/>
    <property type="project" value="UniProtKB-UniRule"/>
</dbReference>
<protein>
    <recommendedName>
        <fullName evidence="10">Probable nicotinate-nucleotide adenylyltransferase</fullName>
        <ecNumber evidence="10">2.7.7.18</ecNumber>
    </recommendedName>
    <alternativeName>
        <fullName evidence="10">Deamido-NAD(+) diphosphorylase</fullName>
    </alternativeName>
    <alternativeName>
        <fullName evidence="10">Deamido-NAD(+) pyrophosphorylase</fullName>
    </alternativeName>
    <alternativeName>
        <fullName evidence="10">Nicotinate mononucleotide adenylyltransferase</fullName>
        <shortName evidence="10">NaMN adenylyltransferase</shortName>
    </alternativeName>
</protein>
<dbReference type="HAMAP" id="MF_00244">
    <property type="entry name" value="NaMN_adenylyltr"/>
    <property type="match status" value="1"/>
</dbReference>
<evidence type="ECO:0000256" key="2">
    <source>
        <dbReference type="ARBA" id="ARBA00005019"/>
    </source>
</evidence>
<dbReference type="CDD" id="cd02165">
    <property type="entry name" value="NMNAT"/>
    <property type="match status" value="1"/>
</dbReference>
<dbReference type="PANTHER" id="PTHR39321:SF3">
    <property type="entry name" value="PHOSPHOPANTETHEINE ADENYLYLTRANSFERASE"/>
    <property type="match status" value="1"/>
</dbReference>
<evidence type="ECO:0000256" key="1">
    <source>
        <dbReference type="ARBA" id="ARBA00002324"/>
    </source>
</evidence>
<dbReference type="Proteomes" id="UP000218887">
    <property type="component" value="Unassembled WGS sequence"/>
</dbReference>
<keyword evidence="13" id="KW-1185">Reference proteome</keyword>
<dbReference type="NCBIfam" id="TIGR00125">
    <property type="entry name" value="cyt_tran_rel"/>
    <property type="match status" value="1"/>
</dbReference>
<evidence type="ECO:0000256" key="6">
    <source>
        <dbReference type="ARBA" id="ARBA00022741"/>
    </source>
</evidence>
<comment type="similarity">
    <text evidence="10">Belongs to the NadD family.</text>
</comment>
<keyword evidence="5 10" id="KW-0548">Nucleotidyltransferase</keyword>
<feature type="domain" description="Cytidyltransferase-like" evidence="11">
    <location>
        <begin position="6"/>
        <end position="161"/>
    </location>
</feature>
<comment type="pathway">
    <text evidence="2 10">Cofactor biosynthesis; NAD(+) biosynthesis; deamido-NAD(+) from nicotinate D-ribonucleotide: step 1/1.</text>
</comment>
<comment type="catalytic activity">
    <reaction evidence="9 10">
        <text>nicotinate beta-D-ribonucleotide + ATP + H(+) = deamido-NAD(+) + diphosphate</text>
        <dbReference type="Rhea" id="RHEA:22860"/>
        <dbReference type="ChEBI" id="CHEBI:15378"/>
        <dbReference type="ChEBI" id="CHEBI:30616"/>
        <dbReference type="ChEBI" id="CHEBI:33019"/>
        <dbReference type="ChEBI" id="CHEBI:57502"/>
        <dbReference type="ChEBI" id="CHEBI:58437"/>
        <dbReference type="EC" id="2.7.7.18"/>
    </reaction>
</comment>
<dbReference type="UniPathway" id="UPA00253">
    <property type="reaction ID" value="UER00332"/>
</dbReference>
<dbReference type="GO" id="GO:0005524">
    <property type="term" value="F:ATP binding"/>
    <property type="evidence" value="ECO:0007669"/>
    <property type="project" value="UniProtKB-KW"/>
</dbReference>
<accession>A0A2A2ID46</accession>
<comment type="function">
    <text evidence="1 10">Catalyzes the reversible adenylation of nicotinate mononucleotide (NaMN) to nicotinic acid adenine dinucleotide (NaAD).</text>
</comment>
<dbReference type="AlphaFoldDB" id="A0A2A2ID46"/>
<dbReference type="SUPFAM" id="SSF52374">
    <property type="entry name" value="Nucleotidylyl transferase"/>
    <property type="match status" value="1"/>
</dbReference>
<evidence type="ECO:0000256" key="5">
    <source>
        <dbReference type="ARBA" id="ARBA00022695"/>
    </source>
</evidence>
<dbReference type="Gene3D" id="3.40.50.620">
    <property type="entry name" value="HUPs"/>
    <property type="match status" value="1"/>
</dbReference>
<dbReference type="Pfam" id="PF01467">
    <property type="entry name" value="CTP_transf_like"/>
    <property type="match status" value="1"/>
</dbReference>
<name>A0A2A2ID46_9BACI</name>
<dbReference type="NCBIfam" id="NF000840">
    <property type="entry name" value="PRK00071.1-3"/>
    <property type="match status" value="1"/>
</dbReference>
<evidence type="ECO:0000256" key="4">
    <source>
        <dbReference type="ARBA" id="ARBA00022679"/>
    </source>
</evidence>